<evidence type="ECO:0000256" key="4">
    <source>
        <dbReference type="ARBA" id="ARBA00023136"/>
    </source>
</evidence>
<evidence type="ECO:0000256" key="2">
    <source>
        <dbReference type="ARBA" id="ARBA00022692"/>
    </source>
</evidence>
<evidence type="ECO:0000256" key="1">
    <source>
        <dbReference type="ARBA" id="ARBA00004141"/>
    </source>
</evidence>
<feature type="transmembrane region" description="Helical" evidence="5">
    <location>
        <begin position="232"/>
        <end position="250"/>
    </location>
</feature>
<keyword evidence="3 5" id="KW-1133">Transmembrane helix</keyword>
<evidence type="ECO:0000313" key="8">
    <source>
        <dbReference type="Proteomes" id="UP000635565"/>
    </source>
</evidence>
<dbReference type="EMBL" id="BNJJ01000002">
    <property type="protein sequence ID" value="GHO82742.1"/>
    <property type="molecule type" value="Genomic_DNA"/>
</dbReference>
<feature type="transmembrane region" description="Helical" evidence="5">
    <location>
        <begin position="116"/>
        <end position="135"/>
    </location>
</feature>
<keyword evidence="8" id="KW-1185">Reference proteome</keyword>
<sequence>MLSRNSREIMDDRYKVDRKWFPIFLIIVGSTSVTLLGILLGISGSYASAIVIGICAMAIIFLLRQDELAAVYILAIHLYVDWYLGLGVIALPLACALLVSIFLRRSPEHCWQAPRHLWLWGLFLLLSIFPALHGISLGDTLFYYFNIIAGALLMFWLGIVIVWNTANLKRVIDFLSALGTLVAIHAIIQATTGYTLFATDRFDSYFATISDYIIADTLHRTGSFLINPDSSGSFFAMMLLLPLGLFSRNASMMKKIFYSTQIVIITIALLFSYSTGGWAAAGVGLFVFIVLIKQTRYRLHIIMFSIIIGLIILCLFPQQLSVQIQHASTPSELLLRQGAWKTGIQVIRAFPLTGVGLGRYVYIIRAEPYRVIEQYRPLTHPHNSYLELAALAGIPLLVIFVALLVIPLWSALYNWIHTDIKQCPQLSGGIAAIVALSFNSFVISGWTLAPLAAIGWFLLGCISSPLLLKAQSHEAANEQTQWAHSEQGGTTISDTEENNWKRIFKEGDNGFVKK</sequence>
<feature type="transmembrane region" description="Helical" evidence="5">
    <location>
        <begin position="429"/>
        <end position="459"/>
    </location>
</feature>
<feature type="transmembrane region" description="Helical" evidence="5">
    <location>
        <begin position="83"/>
        <end position="104"/>
    </location>
</feature>
<feature type="transmembrane region" description="Helical" evidence="5">
    <location>
        <begin position="46"/>
        <end position="63"/>
    </location>
</feature>
<evidence type="ECO:0000256" key="3">
    <source>
        <dbReference type="ARBA" id="ARBA00022989"/>
    </source>
</evidence>
<dbReference type="InterPro" id="IPR051533">
    <property type="entry name" value="WaaL-like"/>
</dbReference>
<dbReference type="InterPro" id="IPR007016">
    <property type="entry name" value="O-antigen_ligase-rel_domated"/>
</dbReference>
<feature type="transmembrane region" description="Helical" evidence="5">
    <location>
        <begin position="141"/>
        <end position="163"/>
    </location>
</feature>
<organism evidence="7 8">
    <name type="scientific">Dictyobacter formicarum</name>
    <dbReference type="NCBI Taxonomy" id="2778368"/>
    <lineage>
        <taxon>Bacteria</taxon>
        <taxon>Bacillati</taxon>
        <taxon>Chloroflexota</taxon>
        <taxon>Ktedonobacteria</taxon>
        <taxon>Ktedonobacterales</taxon>
        <taxon>Dictyobacteraceae</taxon>
        <taxon>Dictyobacter</taxon>
    </lineage>
</organism>
<reference evidence="7 8" key="1">
    <citation type="journal article" date="2021" name="Int. J. Syst. Evol. Microbiol.">
        <title>Reticulibacter mediterranei gen. nov., sp. nov., within the new family Reticulibacteraceae fam. nov., and Ktedonospora formicarum gen. nov., sp. nov., Ktedonobacter robiniae sp. nov., Dictyobacter formicarum sp. nov. and Dictyobacter arantiisoli sp. nov., belonging to the class Ktedonobacteria.</title>
        <authorList>
            <person name="Yabe S."/>
            <person name="Zheng Y."/>
            <person name="Wang C.M."/>
            <person name="Sakai Y."/>
            <person name="Abe K."/>
            <person name="Yokota A."/>
            <person name="Donadio S."/>
            <person name="Cavaletti L."/>
            <person name="Monciardini P."/>
        </authorList>
    </citation>
    <scope>NUCLEOTIDE SEQUENCE [LARGE SCALE GENOMIC DNA]</scope>
    <source>
        <strain evidence="7 8">SOSP1-9</strain>
    </source>
</reference>
<dbReference type="Pfam" id="PF04932">
    <property type="entry name" value="Wzy_C"/>
    <property type="match status" value="1"/>
</dbReference>
<gene>
    <name evidence="7" type="ORF">KSZ_07480</name>
</gene>
<dbReference type="Proteomes" id="UP000635565">
    <property type="component" value="Unassembled WGS sequence"/>
</dbReference>
<evidence type="ECO:0000313" key="7">
    <source>
        <dbReference type="EMBL" id="GHO82742.1"/>
    </source>
</evidence>
<protein>
    <recommendedName>
        <fullName evidence="6">O-antigen ligase-related domain-containing protein</fullName>
    </recommendedName>
</protein>
<keyword evidence="4 5" id="KW-0472">Membrane</keyword>
<comment type="subcellular location">
    <subcellularLocation>
        <location evidence="1">Membrane</location>
        <topology evidence="1">Multi-pass membrane protein</topology>
    </subcellularLocation>
</comment>
<feature type="domain" description="O-antigen ligase-related" evidence="6">
    <location>
        <begin position="263"/>
        <end position="401"/>
    </location>
</feature>
<name>A0ABQ3V9E1_9CHLR</name>
<proteinExistence type="predicted"/>
<evidence type="ECO:0000259" key="6">
    <source>
        <dbReference type="Pfam" id="PF04932"/>
    </source>
</evidence>
<dbReference type="PANTHER" id="PTHR37422">
    <property type="entry name" value="TEICHURONIC ACID BIOSYNTHESIS PROTEIN TUAE"/>
    <property type="match status" value="1"/>
</dbReference>
<feature type="transmembrane region" description="Helical" evidence="5">
    <location>
        <begin position="385"/>
        <end position="409"/>
    </location>
</feature>
<feature type="transmembrane region" description="Helical" evidence="5">
    <location>
        <begin position="262"/>
        <end position="291"/>
    </location>
</feature>
<comment type="caution">
    <text evidence="7">The sequence shown here is derived from an EMBL/GenBank/DDBJ whole genome shotgun (WGS) entry which is preliminary data.</text>
</comment>
<accession>A0ABQ3V9E1</accession>
<keyword evidence="2 5" id="KW-0812">Transmembrane</keyword>
<feature type="transmembrane region" description="Helical" evidence="5">
    <location>
        <begin position="20"/>
        <end position="39"/>
    </location>
</feature>
<evidence type="ECO:0000256" key="5">
    <source>
        <dbReference type="SAM" id="Phobius"/>
    </source>
</evidence>
<feature type="transmembrane region" description="Helical" evidence="5">
    <location>
        <begin position="175"/>
        <end position="197"/>
    </location>
</feature>
<feature type="transmembrane region" description="Helical" evidence="5">
    <location>
        <begin position="297"/>
        <end position="316"/>
    </location>
</feature>
<dbReference type="PANTHER" id="PTHR37422:SF13">
    <property type="entry name" value="LIPOPOLYSACCHARIDE BIOSYNTHESIS PROTEIN PA4999-RELATED"/>
    <property type="match status" value="1"/>
</dbReference>